<dbReference type="EMBL" id="VGJX01000171">
    <property type="protein sequence ID" value="MBM3274281.1"/>
    <property type="molecule type" value="Genomic_DNA"/>
</dbReference>
<protein>
    <submittedName>
        <fullName evidence="2">SpoIID/LytB domain-containing protein</fullName>
    </submittedName>
</protein>
<dbReference type="Proteomes" id="UP000703893">
    <property type="component" value="Unassembled WGS sequence"/>
</dbReference>
<dbReference type="InterPro" id="IPR013486">
    <property type="entry name" value="SpoIID/LytB"/>
</dbReference>
<dbReference type="GO" id="GO:0030435">
    <property type="term" value="P:sporulation resulting in formation of a cellular spore"/>
    <property type="evidence" value="ECO:0007669"/>
    <property type="project" value="InterPro"/>
</dbReference>
<comment type="caution">
    <text evidence="2">The sequence shown here is derived from an EMBL/GenBank/DDBJ whole genome shotgun (WGS) entry which is preliminary data.</text>
</comment>
<gene>
    <name evidence="2" type="ORF">FJZ00_03955</name>
</gene>
<proteinExistence type="predicted"/>
<reference evidence="2 3" key="1">
    <citation type="submission" date="2019-03" db="EMBL/GenBank/DDBJ databases">
        <title>Lake Tanganyika Metagenome-Assembled Genomes (MAGs).</title>
        <authorList>
            <person name="Tran P."/>
        </authorList>
    </citation>
    <scope>NUCLEOTIDE SEQUENCE [LARGE SCALE GENOMIC DNA]</scope>
    <source>
        <strain evidence="2">K_DeepCast_65m_m2_236</strain>
    </source>
</reference>
<evidence type="ECO:0000313" key="3">
    <source>
        <dbReference type="Proteomes" id="UP000703893"/>
    </source>
</evidence>
<sequence>MDPLATLMAATLVRVGLADGAREIAFGVASASLLVDATGATASIRAGEVWWARPDGNMLVISLATVSETVSVGVGVAVGVAVSAPASASASASGSAAGSATAPYSASATAAVPTSASISAAATATAHTLSPPVRLIPNPATPVFIGKKWYRGALELRLSPEGRVTAVNELPLDEYLFGVVPGEMPPTWPPEGLKAQAVAARTYTASRLGSRRDRGYDVKPTVEDQVYGGLSIEATASTRAVAESAGLILVYGGAPINAFYCAGAGGFTEGAESVQGFERKEPGKRPGGYPYLMPVPDFDWDSPRWHWQVGLAESDLRAKLARKGVSVGPIRSVEITERTYSGRARWV</sequence>
<accession>A0A938BKJ1</accession>
<dbReference type="NCBIfam" id="TIGR02669">
    <property type="entry name" value="SpoIID_LytB"/>
    <property type="match status" value="1"/>
</dbReference>
<evidence type="ECO:0000313" key="2">
    <source>
        <dbReference type="EMBL" id="MBM3274281.1"/>
    </source>
</evidence>
<organism evidence="2 3">
    <name type="scientific">Candidatus Tanganyikabacteria bacterium</name>
    <dbReference type="NCBI Taxonomy" id="2961651"/>
    <lineage>
        <taxon>Bacteria</taxon>
        <taxon>Bacillati</taxon>
        <taxon>Candidatus Sericytochromatia</taxon>
        <taxon>Candidatus Tanganyikabacteria</taxon>
    </lineage>
</organism>
<dbReference type="Pfam" id="PF08486">
    <property type="entry name" value="SpoIID"/>
    <property type="match status" value="1"/>
</dbReference>
<evidence type="ECO:0000259" key="1">
    <source>
        <dbReference type="Pfam" id="PF08486"/>
    </source>
</evidence>
<dbReference type="InterPro" id="IPR013693">
    <property type="entry name" value="SpoIID/LytB_N"/>
</dbReference>
<dbReference type="AlphaFoldDB" id="A0A938BKJ1"/>
<feature type="domain" description="Sporulation stage II protein D amidase enhancer LytB N-terminal" evidence="1">
    <location>
        <begin position="162"/>
        <end position="251"/>
    </location>
</feature>
<feature type="non-terminal residue" evidence="2">
    <location>
        <position position="347"/>
    </location>
</feature>
<name>A0A938BKJ1_9BACT</name>